<feature type="non-terminal residue" evidence="2">
    <location>
        <position position="1"/>
    </location>
</feature>
<feature type="region of interest" description="Disordered" evidence="1">
    <location>
        <begin position="66"/>
        <end position="88"/>
    </location>
</feature>
<dbReference type="EMBL" id="JARXRM010000020">
    <property type="protein sequence ID" value="MDH5822337.1"/>
    <property type="molecule type" value="Genomic_DNA"/>
</dbReference>
<gene>
    <name evidence="2" type="ORF">QFW77_04940</name>
</gene>
<proteinExistence type="predicted"/>
<accession>A0ABT6J6Y7</accession>
<name>A0ABT6J6Y7_9GAMM</name>
<evidence type="ECO:0000256" key="1">
    <source>
        <dbReference type="SAM" id="MobiDB-lite"/>
    </source>
</evidence>
<keyword evidence="3" id="KW-1185">Reference proteome</keyword>
<sequence>RPTLDLFFHYRAHSCLLGKVTPEQEITGSLHPRAAHAVEHGLADHGDALQLAELIALEELDQASNRNANQYQNDAPPVANRLGLSSLT</sequence>
<dbReference type="RefSeq" id="WP_280573236.1">
    <property type="nucleotide sequence ID" value="NZ_JARXRM010000020.1"/>
</dbReference>
<organism evidence="2 3">
    <name type="scientific">Luteimonas endophytica</name>
    <dbReference type="NCBI Taxonomy" id="3042023"/>
    <lineage>
        <taxon>Bacteria</taxon>
        <taxon>Pseudomonadati</taxon>
        <taxon>Pseudomonadota</taxon>
        <taxon>Gammaproteobacteria</taxon>
        <taxon>Lysobacterales</taxon>
        <taxon>Lysobacteraceae</taxon>
        <taxon>Luteimonas</taxon>
    </lineage>
</organism>
<protein>
    <submittedName>
        <fullName evidence="2">Uncharacterized protein</fullName>
    </submittedName>
</protein>
<reference evidence="2 3" key="1">
    <citation type="submission" date="2023-04" db="EMBL/GenBank/DDBJ databases">
        <title>Luteimonas endophyticus RD2P54.</title>
        <authorList>
            <person name="Sun J.-Q."/>
        </authorList>
    </citation>
    <scope>NUCLEOTIDE SEQUENCE [LARGE SCALE GENOMIC DNA]</scope>
    <source>
        <strain evidence="2 3">RD2P54</strain>
    </source>
</reference>
<evidence type="ECO:0000313" key="3">
    <source>
        <dbReference type="Proteomes" id="UP001156940"/>
    </source>
</evidence>
<comment type="caution">
    <text evidence="2">The sequence shown here is derived from an EMBL/GenBank/DDBJ whole genome shotgun (WGS) entry which is preliminary data.</text>
</comment>
<evidence type="ECO:0000313" key="2">
    <source>
        <dbReference type="EMBL" id="MDH5822337.1"/>
    </source>
</evidence>
<dbReference type="Proteomes" id="UP001156940">
    <property type="component" value="Unassembled WGS sequence"/>
</dbReference>